<dbReference type="InterPro" id="IPR036049">
    <property type="entry name" value="Ribosomal_uL29_sf"/>
</dbReference>
<gene>
    <name evidence="17" type="ORF">EW146_g10371</name>
</gene>
<reference evidence="17 18" key="1">
    <citation type="submission" date="2019-02" db="EMBL/GenBank/DDBJ databases">
        <title>Genome sequencing of the rare red list fungi Bondarzewia mesenterica.</title>
        <authorList>
            <person name="Buettner E."/>
            <person name="Kellner H."/>
        </authorList>
    </citation>
    <scope>NUCLEOTIDE SEQUENCE [LARGE SCALE GENOMIC DNA]</scope>
    <source>
        <strain evidence="17 18">DSM 108281</strain>
    </source>
</reference>
<dbReference type="NCBIfam" id="TIGR00012">
    <property type="entry name" value="L29"/>
    <property type="match status" value="1"/>
</dbReference>
<feature type="coiled-coil region" evidence="16">
    <location>
        <begin position="274"/>
        <end position="301"/>
    </location>
</feature>
<dbReference type="InterPro" id="IPR018254">
    <property type="entry name" value="Ribosomal_uL29_CS"/>
</dbReference>
<dbReference type="GO" id="GO:0003735">
    <property type="term" value="F:structural constituent of ribosome"/>
    <property type="evidence" value="ECO:0007669"/>
    <property type="project" value="InterPro"/>
</dbReference>
<comment type="caution">
    <text evidence="17">The sequence shown here is derived from an EMBL/GenBank/DDBJ whole genome shotgun (WGS) entry which is preliminary data.</text>
</comment>
<evidence type="ECO:0000256" key="4">
    <source>
        <dbReference type="ARBA" id="ARBA00009667"/>
    </source>
</evidence>
<dbReference type="PANTHER" id="PTHR43090:SF2">
    <property type="entry name" value="1-(5-PHOSPHORIBOSYL)-5-[(5-PHOSPHORIBOSYLAMINO)METHYLIDENEAMINO] IMIDAZOLE-4-CARBOXAMIDE ISOMERASE"/>
    <property type="match status" value="1"/>
</dbReference>
<dbReference type="CDD" id="cd00427">
    <property type="entry name" value="Ribosomal_L29_HIP"/>
    <property type="match status" value="1"/>
</dbReference>
<dbReference type="SUPFAM" id="SSF46561">
    <property type="entry name" value="Ribosomal protein L29 (L29p)"/>
    <property type="match status" value="1"/>
</dbReference>
<comment type="catalytic activity">
    <reaction evidence="1 15">
        <text>1-(5-phospho-beta-D-ribosyl)-5-[(5-phospho-beta-D-ribosylamino)methylideneamino]imidazole-4-carboxamide = 5-[(5-phospho-1-deoxy-D-ribulos-1-ylimino)methylamino]-1-(5-phospho-beta-D-ribosyl)imidazole-4-carboxamide</text>
        <dbReference type="Rhea" id="RHEA:15469"/>
        <dbReference type="ChEBI" id="CHEBI:58435"/>
        <dbReference type="ChEBI" id="CHEBI:58525"/>
        <dbReference type="EC" id="5.3.1.16"/>
    </reaction>
</comment>
<dbReference type="CDD" id="cd04723">
    <property type="entry name" value="HisA_HisF"/>
    <property type="match status" value="1"/>
</dbReference>
<keyword evidence="8" id="KW-0689">Ribosomal protein</keyword>
<comment type="subcellular location">
    <subcellularLocation>
        <location evidence="15">Cytoplasm</location>
    </subcellularLocation>
</comment>
<comment type="similarity">
    <text evidence="4 14">Belongs to the HisA/HisF family.</text>
</comment>
<evidence type="ECO:0000256" key="13">
    <source>
        <dbReference type="ARBA" id="ARBA00031376"/>
    </source>
</evidence>
<dbReference type="InterPro" id="IPR044524">
    <property type="entry name" value="Isoase_HisA-like"/>
</dbReference>
<dbReference type="Gene3D" id="1.10.287.310">
    <property type="match status" value="1"/>
</dbReference>
<proteinExistence type="inferred from homology"/>
<dbReference type="UniPathway" id="UPA00031">
    <property type="reaction ID" value="UER00009"/>
</dbReference>
<dbReference type="PANTHER" id="PTHR43090">
    <property type="entry name" value="1-(5-PHOSPHORIBOSYL)-5-[(5-PHOSPHORIBOSYLAMINO)METHYLIDENEAMINO] IMIDAZOLE-4-CARBOXAMIDE ISOMERASE"/>
    <property type="match status" value="1"/>
</dbReference>
<evidence type="ECO:0000256" key="5">
    <source>
        <dbReference type="ARBA" id="ARBA00012550"/>
    </source>
</evidence>
<keyword evidence="11" id="KW-0687">Ribonucleoprotein</keyword>
<dbReference type="Pfam" id="PF00977">
    <property type="entry name" value="His_biosynth"/>
    <property type="match status" value="1"/>
</dbReference>
<evidence type="ECO:0000313" key="17">
    <source>
        <dbReference type="EMBL" id="THH03655.1"/>
    </source>
</evidence>
<dbReference type="Proteomes" id="UP000310158">
    <property type="component" value="Unassembled WGS sequence"/>
</dbReference>
<dbReference type="EMBL" id="SGPL01001294">
    <property type="protein sequence ID" value="THH03655.1"/>
    <property type="molecule type" value="Genomic_DNA"/>
</dbReference>
<evidence type="ECO:0000256" key="16">
    <source>
        <dbReference type="SAM" id="Coils"/>
    </source>
</evidence>
<dbReference type="PROSITE" id="PS00579">
    <property type="entry name" value="RIBOSOMAL_L29"/>
    <property type="match status" value="1"/>
</dbReference>
<evidence type="ECO:0000256" key="10">
    <source>
        <dbReference type="ARBA" id="ARBA00023235"/>
    </source>
</evidence>
<evidence type="ECO:0000256" key="9">
    <source>
        <dbReference type="ARBA" id="ARBA00023102"/>
    </source>
</evidence>
<dbReference type="GO" id="GO:0022625">
    <property type="term" value="C:cytosolic large ribosomal subunit"/>
    <property type="evidence" value="ECO:0007669"/>
    <property type="project" value="UniProtKB-ARBA"/>
</dbReference>
<dbReference type="Gene3D" id="3.20.20.70">
    <property type="entry name" value="Aldolase class I"/>
    <property type="match status" value="1"/>
</dbReference>
<comment type="pathway">
    <text evidence="2 15">Amino-acid biosynthesis; L-histidine biosynthesis; L-histidine from 5-phospho-alpha-D-ribose 1-diphosphate: step 4/9.</text>
</comment>
<keyword evidence="15" id="KW-0963">Cytoplasm</keyword>
<dbReference type="FunFam" id="6.10.250.3450:FF:000001">
    <property type="entry name" value="60S ribosomal protein L35"/>
    <property type="match status" value="1"/>
</dbReference>
<dbReference type="Pfam" id="PF00831">
    <property type="entry name" value="Ribosomal_L29"/>
    <property type="match status" value="1"/>
</dbReference>
<dbReference type="GO" id="GO:0000162">
    <property type="term" value="P:L-tryptophan biosynthetic process"/>
    <property type="evidence" value="ECO:0007669"/>
    <property type="project" value="TreeGrafter"/>
</dbReference>
<dbReference type="InterPro" id="IPR001854">
    <property type="entry name" value="Ribosomal_uL29"/>
</dbReference>
<evidence type="ECO:0000256" key="11">
    <source>
        <dbReference type="ARBA" id="ARBA00023274"/>
    </source>
</evidence>
<dbReference type="AlphaFoldDB" id="A0A4S4KXX5"/>
<evidence type="ECO:0000256" key="14">
    <source>
        <dbReference type="RuleBase" id="RU003657"/>
    </source>
</evidence>
<evidence type="ECO:0000256" key="2">
    <source>
        <dbReference type="ARBA" id="ARBA00005133"/>
    </source>
</evidence>
<evidence type="ECO:0000256" key="12">
    <source>
        <dbReference type="ARBA" id="ARBA00030547"/>
    </source>
</evidence>
<keyword evidence="16" id="KW-0175">Coiled coil</keyword>
<dbReference type="Gene3D" id="6.10.250.3450">
    <property type="match status" value="1"/>
</dbReference>
<evidence type="ECO:0000256" key="3">
    <source>
        <dbReference type="ARBA" id="ARBA00009254"/>
    </source>
</evidence>
<dbReference type="GO" id="GO:0030684">
    <property type="term" value="C:preribosome"/>
    <property type="evidence" value="ECO:0007669"/>
    <property type="project" value="UniProtKB-ARBA"/>
</dbReference>
<name>A0A4S4KXX5_9AGAM</name>
<dbReference type="InterPro" id="IPR011858">
    <property type="entry name" value="His6/HISN3"/>
</dbReference>
<dbReference type="HAMAP" id="MF_00374">
    <property type="entry name" value="Ribosomal_uL29"/>
    <property type="match status" value="1"/>
</dbReference>
<dbReference type="SUPFAM" id="SSF51366">
    <property type="entry name" value="Ribulose-phoshate binding barrel"/>
    <property type="match status" value="1"/>
</dbReference>
<organism evidence="17 18">
    <name type="scientific">Bondarzewia mesenterica</name>
    <dbReference type="NCBI Taxonomy" id="1095465"/>
    <lineage>
        <taxon>Eukaryota</taxon>
        <taxon>Fungi</taxon>
        <taxon>Dikarya</taxon>
        <taxon>Basidiomycota</taxon>
        <taxon>Agaricomycotina</taxon>
        <taxon>Agaricomycetes</taxon>
        <taxon>Russulales</taxon>
        <taxon>Bondarzewiaceae</taxon>
        <taxon>Bondarzewia</taxon>
    </lineage>
</organism>
<accession>A0A4S4KXX5</accession>
<comment type="similarity">
    <text evidence="3">Belongs to the universal ribosomal protein uL29 family.</text>
</comment>
<dbReference type="GO" id="GO:0006412">
    <property type="term" value="P:translation"/>
    <property type="evidence" value="ECO:0007669"/>
    <property type="project" value="InterPro"/>
</dbReference>
<dbReference type="NCBIfam" id="TIGR02129">
    <property type="entry name" value="hisA_euk"/>
    <property type="match status" value="1"/>
</dbReference>
<evidence type="ECO:0000256" key="1">
    <source>
        <dbReference type="ARBA" id="ARBA00000901"/>
    </source>
</evidence>
<keyword evidence="7 14" id="KW-0028">Amino-acid biosynthesis</keyword>
<protein>
    <recommendedName>
        <fullName evidence="6 15">1-(5-phosphoribosyl)-5-[(5-phosphoribosylamino)methylideneamino] imidazole-4-carboxamide isomerase</fullName>
        <ecNumber evidence="5 15">5.3.1.16</ecNumber>
    </recommendedName>
    <alternativeName>
        <fullName evidence="13 15">5-proFAR isomerase</fullName>
    </alternativeName>
    <alternativeName>
        <fullName evidence="12 15">Phosphoribosylformimino-5-aminoimidazole carboxamide ribotide isomerase</fullName>
    </alternativeName>
</protein>
<dbReference type="InterPro" id="IPR011060">
    <property type="entry name" value="RibuloseP-bd_barrel"/>
</dbReference>
<evidence type="ECO:0000256" key="8">
    <source>
        <dbReference type="ARBA" id="ARBA00022980"/>
    </source>
</evidence>
<keyword evidence="18" id="KW-1185">Reference proteome</keyword>
<evidence type="ECO:0000256" key="6">
    <source>
        <dbReference type="ARBA" id="ARBA00018464"/>
    </source>
</evidence>
<dbReference type="InterPro" id="IPR006062">
    <property type="entry name" value="His_biosynth"/>
</dbReference>
<dbReference type="GO" id="GO:0000105">
    <property type="term" value="P:L-histidine biosynthetic process"/>
    <property type="evidence" value="ECO:0007669"/>
    <property type="project" value="UniProtKB-UniPathway"/>
</dbReference>
<dbReference type="FunFam" id="1.10.287.310:FF:000002">
    <property type="entry name" value="60S ribosomal protein L35"/>
    <property type="match status" value="1"/>
</dbReference>
<evidence type="ECO:0000313" key="18">
    <source>
        <dbReference type="Proteomes" id="UP000310158"/>
    </source>
</evidence>
<keyword evidence="9 14" id="KW-0368">Histidine biosynthesis</keyword>
<keyword evidence="10 15" id="KW-0413">Isomerase</keyword>
<sequence length="390" mass="43088">MSSSSRRSRFRPCIDLHDGQVKQIVGGTLSDSSPTTLKTNFVASESPGDFARLYREKGIEGGHLIKLGPGNDEAAREALKAWPGGLQIGGGINGENAREWIDLGASKVIVTSYLFPGMKLSLERLQSLCSLVGKDRLVVDVSHRAQLSPTGGQMVIASSLPVETPAKYIPCIAETLDILSEYCSEFLIHAADVEGLCQGIDEALVTKLGEWVHIPTTYAGGAKDISDLDLVDRLSNGKIDLTYGSTICHPYTVDDNLLKVSIAVHTMPGKVKAYELQSKSKNDLTKQLNELKNELLTLRVQKIAGGSASKLTKINTVRKSIARVLTVTNHKQRQNLRDFYKNKKYLPLDLRPKRTRAIRRRLTPHEKSLKTVKQHKKDIHFPLRKYAVKA</sequence>
<evidence type="ECO:0000256" key="15">
    <source>
        <dbReference type="RuleBase" id="RU364022"/>
    </source>
</evidence>
<evidence type="ECO:0000256" key="7">
    <source>
        <dbReference type="ARBA" id="ARBA00022605"/>
    </source>
</evidence>
<dbReference type="OrthoDB" id="446074at2759"/>
<dbReference type="InterPro" id="IPR013785">
    <property type="entry name" value="Aldolase_TIM"/>
</dbReference>
<dbReference type="GO" id="GO:0003949">
    <property type="term" value="F:1-(5-phosphoribosyl)-5-[(5-phosphoribosylamino)methylideneamino]imidazole-4-carboxamide isomerase activity"/>
    <property type="evidence" value="ECO:0007669"/>
    <property type="project" value="UniProtKB-EC"/>
</dbReference>
<dbReference type="EC" id="5.3.1.16" evidence="5 15"/>